<protein>
    <submittedName>
        <fullName evidence="2">Acriflavine resistance protein B</fullName>
    </submittedName>
</protein>
<sequence>MNLIKYLVARPIPVAAMVILIAFFGILGLSNLPVQLTPDVELPQITVTTTWNGATPYEIEREIVEKQEEKLKDIAGLIMMESSSYNNYGEVTLTFDIGIEISEALLHVSNKMNEVENYPQNVDEPEIDTTGAQSDPVLWLMLKKNGTATRGVNRFQTFFDNRIKQQLERVPGVASLFVAGGTEDELHIILDLEKMARHNISISDVRDKIVGANRNRSAGVLGMAGKDYRLRITSEFQTPRDPMDVVIYDDGIKRIFLRDIAKSELGWEKESVAVMQNASEAIVIGVHKEHGANVLDLLDDMRLVVKHLNQGILKEKGLYLDWGYDQSPYINTALSLVKKNVLIGGILAIGVLLLFLRSLSATLTTAIAIPISVAGTFLALWVCHRNLNVVSLAGISFAVGMLVDNAIVVLENIDRHRKMGKSAFRASCDGAHEVLGAVVASTLTTVAVFLPVIFVQGEAGQLFRDIAIAITASILFSLFVSIAVIPVLTNLFYAMGARDNRQLRFSPWRPVETAGDFFKKSLMAGSRLSLKNKWTRLLTVLLFTAGAACIVTALMPRAEYLPQGNQNYILNLLIPPPGASVEKRKAIGDFIYRETADYFEEDHKDGVPMLKYLWYMATDKLNLFGAISVHDTEGRQVMPLFRRITQAIPDMFGVCLQVGIFNHRIGSSRAVDVNISGEEMDRIIDSGHRLYRAIAKAVPGCQIRPVPSLESTYPEVRIVPVKWKLAANGLTEQEFAFYLDIMMDGCKIDDYAPEGKREIDLVLKGDDRFFTSPEELMDCQIITPQGKPIRFRNVAELEYTSGLIQIDHLERDRTVKLEVSPPNRITLQEATEIIREQVLDPMQARGDLDGTPVMVTGNANRLTETRQALQWNLLTALIITFLLMAALFEHFLYPLIIMFTIPLAAAGGFMGLKLVNIFISPQGFDVLTMLGFIILIGTVVNNAILIVYRSLSNVRNRQMDVIPGISEAVSTRIRPIFMSAATSIFGLLPLVLSTGSGSELYRGIGSVLLGGLSVSTLFTLFVIPALLSFFMGVETINAGRPAHEI</sequence>
<evidence type="ECO:0000313" key="2">
    <source>
        <dbReference type="EMBL" id="BBO85444.1"/>
    </source>
</evidence>
<feature type="transmembrane region" description="Helical" evidence="1">
    <location>
        <begin position="976"/>
        <end position="995"/>
    </location>
</feature>
<keyword evidence="1" id="KW-0472">Membrane</keyword>
<keyword evidence="1" id="KW-0812">Transmembrane</keyword>
<feature type="transmembrane region" description="Helical" evidence="1">
    <location>
        <begin position="340"/>
        <end position="356"/>
    </location>
</feature>
<dbReference type="Proteomes" id="UP000425960">
    <property type="component" value="Chromosome"/>
</dbReference>
<reference evidence="2 3" key="1">
    <citation type="submission" date="2019-11" db="EMBL/GenBank/DDBJ databases">
        <title>Comparative genomics of hydrocarbon-degrading Desulfosarcina strains.</title>
        <authorList>
            <person name="Watanabe M."/>
            <person name="Kojima H."/>
            <person name="Fukui M."/>
        </authorList>
    </citation>
    <scope>NUCLEOTIDE SEQUENCE [LARGE SCALE GENOMIC DNA]</scope>
    <source>
        <strain evidence="2 3">28bB2T</strain>
    </source>
</reference>
<dbReference type="GO" id="GO:0005886">
    <property type="term" value="C:plasma membrane"/>
    <property type="evidence" value="ECO:0007669"/>
    <property type="project" value="TreeGrafter"/>
</dbReference>
<dbReference type="PRINTS" id="PR00702">
    <property type="entry name" value="ACRIFLAVINRP"/>
</dbReference>
<accession>A0A5K7ZZ62</accession>
<feature type="transmembrane region" description="Helical" evidence="1">
    <location>
        <begin position="926"/>
        <end position="948"/>
    </location>
</feature>
<dbReference type="PANTHER" id="PTHR32063:SF0">
    <property type="entry name" value="SWARMING MOTILITY PROTEIN SWRC"/>
    <property type="match status" value="1"/>
</dbReference>
<dbReference type="Gene3D" id="3.30.2090.10">
    <property type="entry name" value="Multidrug efflux transporter AcrB TolC docking domain, DN and DC subdomains"/>
    <property type="match status" value="2"/>
</dbReference>
<dbReference type="EMBL" id="AP021876">
    <property type="protein sequence ID" value="BBO85444.1"/>
    <property type="molecule type" value="Genomic_DNA"/>
</dbReference>
<organism evidence="2 3">
    <name type="scientific">Desulfosarcina ovata subsp. sediminis</name>
    <dbReference type="NCBI Taxonomy" id="885957"/>
    <lineage>
        <taxon>Bacteria</taxon>
        <taxon>Pseudomonadati</taxon>
        <taxon>Thermodesulfobacteriota</taxon>
        <taxon>Desulfobacteria</taxon>
        <taxon>Desulfobacterales</taxon>
        <taxon>Desulfosarcinaceae</taxon>
        <taxon>Desulfosarcina</taxon>
    </lineage>
</organism>
<dbReference type="Gene3D" id="3.30.70.1440">
    <property type="entry name" value="Multidrug efflux transporter AcrB pore domain"/>
    <property type="match status" value="1"/>
</dbReference>
<feature type="transmembrane region" description="Helical" evidence="1">
    <location>
        <begin position="12"/>
        <end position="32"/>
    </location>
</feature>
<feature type="transmembrane region" description="Helical" evidence="1">
    <location>
        <begin position="1007"/>
        <end position="1030"/>
    </location>
</feature>
<feature type="transmembrane region" description="Helical" evidence="1">
    <location>
        <begin position="537"/>
        <end position="555"/>
    </location>
</feature>
<dbReference type="GO" id="GO:0042910">
    <property type="term" value="F:xenobiotic transmembrane transporter activity"/>
    <property type="evidence" value="ECO:0007669"/>
    <property type="project" value="TreeGrafter"/>
</dbReference>
<feature type="transmembrane region" description="Helical" evidence="1">
    <location>
        <begin position="363"/>
        <end position="382"/>
    </location>
</feature>
<dbReference type="KEGG" id="dov:DSCO28_60100"/>
<feature type="transmembrane region" description="Helical" evidence="1">
    <location>
        <begin position="869"/>
        <end position="888"/>
    </location>
</feature>
<evidence type="ECO:0000256" key="1">
    <source>
        <dbReference type="SAM" id="Phobius"/>
    </source>
</evidence>
<keyword evidence="1" id="KW-1133">Transmembrane helix</keyword>
<gene>
    <name evidence="2" type="ORF">DSCO28_60100</name>
</gene>
<name>A0A5K7ZZ62_9BACT</name>
<proteinExistence type="predicted"/>
<feature type="transmembrane region" description="Helical" evidence="1">
    <location>
        <begin position="434"/>
        <end position="454"/>
    </location>
</feature>
<dbReference type="Gene3D" id="3.30.70.1320">
    <property type="entry name" value="Multidrug efflux transporter AcrB pore domain like"/>
    <property type="match status" value="1"/>
</dbReference>
<dbReference type="InterPro" id="IPR027463">
    <property type="entry name" value="AcrB_DN_DC_subdom"/>
</dbReference>
<dbReference type="InterPro" id="IPR001036">
    <property type="entry name" value="Acrflvin-R"/>
</dbReference>
<dbReference type="SUPFAM" id="SSF82714">
    <property type="entry name" value="Multidrug efflux transporter AcrB TolC docking domain, DN and DC subdomains"/>
    <property type="match status" value="2"/>
</dbReference>
<dbReference type="Pfam" id="PF00873">
    <property type="entry name" value="ACR_tran"/>
    <property type="match status" value="1"/>
</dbReference>
<dbReference type="SUPFAM" id="SSF82866">
    <property type="entry name" value="Multidrug efflux transporter AcrB transmembrane domain"/>
    <property type="match status" value="2"/>
</dbReference>
<feature type="transmembrane region" description="Helical" evidence="1">
    <location>
        <begin position="466"/>
        <end position="494"/>
    </location>
</feature>
<dbReference type="SUPFAM" id="SSF82693">
    <property type="entry name" value="Multidrug efflux transporter AcrB pore domain, PN1, PN2, PC1 and PC2 subdomains"/>
    <property type="match status" value="2"/>
</dbReference>
<dbReference type="RefSeq" id="WP_155325055.1">
    <property type="nucleotide sequence ID" value="NZ_AP021876.1"/>
</dbReference>
<feature type="transmembrane region" description="Helical" evidence="1">
    <location>
        <begin position="388"/>
        <end position="413"/>
    </location>
</feature>
<dbReference type="Gene3D" id="1.20.1640.10">
    <property type="entry name" value="Multidrug efflux transporter AcrB transmembrane domain"/>
    <property type="match status" value="2"/>
</dbReference>
<dbReference type="AlphaFoldDB" id="A0A5K7ZZ62"/>
<evidence type="ECO:0000313" key="3">
    <source>
        <dbReference type="Proteomes" id="UP000425960"/>
    </source>
</evidence>
<feature type="transmembrane region" description="Helical" evidence="1">
    <location>
        <begin position="895"/>
        <end position="920"/>
    </location>
</feature>
<dbReference type="Gene3D" id="3.30.70.1430">
    <property type="entry name" value="Multidrug efflux transporter AcrB pore domain"/>
    <property type="match status" value="2"/>
</dbReference>
<dbReference type="PANTHER" id="PTHR32063">
    <property type="match status" value="1"/>
</dbReference>